<dbReference type="STRING" id="100816.A0A175WG76"/>
<dbReference type="AlphaFoldDB" id="A0A175WG76"/>
<dbReference type="Proteomes" id="UP000078237">
    <property type="component" value="Unassembled WGS sequence"/>
</dbReference>
<dbReference type="Pfam" id="PF26639">
    <property type="entry name" value="Het-6_barrel"/>
    <property type="match status" value="1"/>
</dbReference>
<dbReference type="PANTHER" id="PTHR24148:SF64">
    <property type="entry name" value="HETEROKARYON INCOMPATIBILITY DOMAIN-CONTAINING PROTEIN"/>
    <property type="match status" value="1"/>
</dbReference>
<dbReference type="PANTHER" id="PTHR24148">
    <property type="entry name" value="ANKYRIN REPEAT DOMAIN-CONTAINING PROTEIN 39 HOMOLOG-RELATED"/>
    <property type="match status" value="1"/>
</dbReference>
<reference evidence="1 2" key="1">
    <citation type="journal article" date="2016" name="Genome Announc.">
        <title>Genome Sequence of Madurella mycetomatis mm55, Isolated from a Human Mycetoma Case in Sudan.</title>
        <authorList>
            <person name="Smit S."/>
            <person name="Derks M.F."/>
            <person name="Bervoets S."/>
            <person name="Fahal A."/>
            <person name="van Leeuwen W."/>
            <person name="van Belkum A."/>
            <person name="van de Sande W.W."/>
        </authorList>
    </citation>
    <scope>NUCLEOTIDE SEQUENCE [LARGE SCALE GENOMIC DNA]</scope>
    <source>
        <strain evidence="2">mm55</strain>
    </source>
</reference>
<protein>
    <submittedName>
        <fullName evidence="1">Heterokaryon incompatibility protein 6, OR allele</fullName>
    </submittedName>
</protein>
<name>A0A175WG76_9PEZI</name>
<dbReference type="InterPro" id="IPR052895">
    <property type="entry name" value="HetReg/Transcr_Mod"/>
</dbReference>
<comment type="caution">
    <text evidence="1">The sequence shown here is derived from an EMBL/GenBank/DDBJ whole genome shotgun (WGS) entry which is preliminary data.</text>
</comment>
<keyword evidence="2" id="KW-1185">Reference proteome</keyword>
<proteinExistence type="predicted"/>
<evidence type="ECO:0000313" key="2">
    <source>
        <dbReference type="Proteomes" id="UP000078237"/>
    </source>
</evidence>
<sequence>MGSILTKPRRTWFSEFNELGVPAHNIPYCHHGWNAASQIIHGAERIAAAFLGERYHTGEHVRHAVWRTVVADTHWWDGDDGHRNKAAHDAYTRFVRHTGMYSTLPTFTMEFLQETWPLVAAIMDTVQGHFFSPTACGRMGLFPNEARMGDLIAVVAGSRVPFVIRPQPDGKAYTLVGPCYVHGTMNGELLRLRREDGRPAPRDGEGRPYKVKLRPWLRSLTEKAKLRRHFDPDVCLEAEWKDLYLA</sequence>
<evidence type="ECO:0000313" key="1">
    <source>
        <dbReference type="EMBL" id="KXX82847.1"/>
    </source>
</evidence>
<dbReference type="OrthoDB" id="4582161at2759"/>
<accession>A0A175WG76</accession>
<dbReference type="EMBL" id="LCTW02000007">
    <property type="protein sequence ID" value="KXX82847.1"/>
    <property type="molecule type" value="Genomic_DNA"/>
</dbReference>
<dbReference type="VEuPathDB" id="FungiDB:MMYC01_200560"/>
<organism evidence="1 2">
    <name type="scientific">Madurella mycetomatis</name>
    <dbReference type="NCBI Taxonomy" id="100816"/>
    <lineage>
        <taxon>Eukaryota</taxon>
        <taxon>Fungi</taxon>
        <taxon>Dikarya</taxon>
        <taxon>Ascomycota</taxon>
        <taxon>Pezizomycotina</taxon>
        <taxon>Sordariomycetes</taxon>
        <taxon>Sordariomycetidae</taxon>
        <taxon>Sordariales</taxon>
        <taxon>Sordariales incertae sedis</taxon>
        <taxon>Madurella</taxon>
    </lineage>
</organism>
<gene>
    <name evidence="1" type="ORF">MMYC01_200560</name>
</gene>